<comment type="caution">
    <text evidence="1">The sequence shown here is derived from an EMBL/GenBank/DDBJ whole genome shotgun (WGS) entry which is preliminary data.</text>
</comment>
<protein>
    <submittedName>
        <fullName evidence="1">Uncharacterized protein</fullName>
    </submittedName>
</protein>
<reference evidence="1" key="1">
    <citation type="submission" date="2014-10" db="EMBL/GenBank/DDBJ databases">
        <title>Genome sequencing of Vibrio caribbeanicus T14.</title>
        <authorList>
            <person name="Chan K.-G."/>
            <person name="Mohamad N.I."/>
        </authorList>
    </citation>
    <scope>NUCLEOTIDE SEQUENCE</scope>
    <source>
        <strain evidence="1">T14</strain>
    </source>
</reference>
<name>A0ACC4NWL4_9VIBR</name>
<proteinExistence type="predicted"/>
<gene>
    <name evidence="1" type="ORF">NM09_10365</name>
</gene>
<evidence type="ECO:0000313" key="1">
    <source>
        <dbReference type="EMBL" id="KHD25033.1"/>
    </source>
</evidence>
<dbReference type="EMBL" id="JRWR01000007">
    <property type="protein sequence ID" value="KHD25033.1"/>
    <property type="molecule type" value="Genomic_DNA"/>
</dbReference>
<evidence type="ECO:0000313" key="2">
    <source>
        <dbReference type="Proteomes" id="UP000030421"/>
    </source>
</evidence>
<dbReference type="Proteomes" id="UP000030421">
    <property type="component" value="Unassembled WGS sequence"/>
</dbReference>
<organism evidence="1 2">
    <name type="scientific">Vibrio caribbeanicus</name>
    <dbReference type="NCBI Taxonomy" id="701175"/>
    <lineage>
        <taxon>Bacteria</taxon>
        <taxon>Pseudomonadati</taxon>
        <taxon>Pseudomonadota</taxon>
        <taxon>Gammaproteobacteria</taxon>
        <taxon>Vibrionales</taxon>
        <taxon>Vibrionaceae</taxon>
        <taxon>Vibrio</taxon>
    </lineage>
</organism>
<accession>A0ACC4NWL4</accession>
<sequence>MKSLFLIVPASLLALLSVIGFQAVNPFSKKVWLEPSWDINPFTLSQPLVVFHFLACIVTAQALVNLVVSLIKGDLYEFSLIGCVAGLSILAGVRLARIVFRRKFQ</sequence>
<keyword evidence="2" id="KW-1185">Reference proteome</keyword>